<name>A0A3M0A4V4_9BACT</name>
<dbReference type="OrthoDB" id="397890at2"/>
<dbReference type="EMBL" id="REFI01000007">
    <property type="protein sequence ID" value="RMA78529.1"/>
    <property type="molecule type" value="Genomic_DNA"/>
</dbReference>
<keyword evidence="4 5" id="KW-0472">Membrane</keyword>
<accession>A0A3M0A4V4</accession>
<dbReference type="RefSeq" id="WP_121940833.1">
    <property type="nucleotide sequence ID" value="NZ_CP137846.1"/>
</dbReference>
<feature type="transmembrane region" description="Helical" evidence="5">
    <location>
        <begin position="104"/>
        <end position="122"/>
    </location>
</feature>
<comment type="caution">
    <text evidence="7">The sequence shown here is derived from an EMBL/GenBank/DDBJ whole genome shotgun (WGS) entry which is preliminary data.</text>
</comment>
<dbReference type="AlphaFoldDB" id="A0A3M0A4V4"/>
<feature type="transmembrane region" description="Helical" evidence="5">
    <location>
        <begin position="49"/>
        <end position="73"/>
    </location>
</feature>
<dbReference type="InterPro" id="IPR010432">
    <property type="entry name" value="RDD"/>
</dbReference>
<evidence type="ECO:0000256" key="4">
    <source>
        <dbReference type="ARBA" id="ARBA00023136"/>
    </source>
</evidence>
<feature type="transmembrane region" description="Helical" evidence="5">
    <location>
        <begin position="12"/>
        <end position="37"/>
    </location>
</feature>
<evidence type="ECO:0000313" key="8">
    <source>
        <dbReference type="Proteomes" id="UP000267246"/>
    </source>
</evidence>
<dbReference type="Pfam" id="PF06271">
    <property type="entry name" value="RDD"/>
    <property type="match status" value="1"/>
</dbReference>
<proteinExistence type="predicted"/>
<keyword evidence="2 5" id="KW-0812">Transmembrane</keyword>
<evidence type="ECO:0000256" key="5">
    <source>
        <dbReference type="SAM" id="Phobius"/>
    </source>
</evidence>
<feature type="domain" description="RDD" evidence="6">
    <location>
        <begin position="9"/>
        <end position="181"/>
    </location>
</feature>
<keyword evidence="8" id="KW-1185">Reference proteome</keyword>
<sequence length="219" mass="25777">MIVKQNKLANPWIRLLATIIDNLIFLSIFLAVSFLVFDYQKSTYRFSKYFYYLWLSSGIILIIINQIVLPVFLKGKSIGMLICKIHVLNLEHRRRFSKAVFDRSRLFGFLWLCIICFYVVLISPETFIKISQVGFKKEDLNLVQKIFFAIPLTLTSFGLIVQVVFVISNFSTNRIGWNDKFSNTRTVWDNKFDEIEEDDNVLEKIIPIKRVLPKIEFEN</sequence>
<evidence type="ECO:0000313" key="7">
    <source>
        <dbReference type="EMBL" id="RMA78529.1"/>
    </source>
</evidence>
<organism evidence="7 8">
    <name type="scientific">Metamycoplasma subdolum</name>
    <dbReference type="NCBI Taxonomy" id="92407"/>
    <lineage>
        <taxon>Bacteria</taxon>
        <taxon>Bacillati</taxon>
        <taxon>Mycoplasmatota</taxon>
        <taxon>Mycoplasmoidales</taxon>
        <taxon>Metamycoplasmataceae</taxon>
        <taxon>Metamycoplasma</taxon>
    </lineage>
</organism>
<evidence type="ECO:0000256" key="2">
    <source>
        <dbReference type="ARBA" id="ARBA00022692"/>
    </source>
</evidence>
<gene>
    <name evidence="7" type="ORF">JN00_0359</name>
</gene>
<dbReference type="GO" id="GO:0016020">
    <property type="term" value="C:membrane"/>
    <property type="evidence" value="ECO:0007669"/>
    <property type="project" value="UniProtKB-SubCell"/>
</dbReference>
<protein>
    <submittedName>
        <fullName evidence="7">RDD family protein</fullName>
    </submittedName>
</protein>
<dbReference type="Proteomes" id="UP000267246">
    <property type="component" value="Unassembled WGS sequence"/>
</dbReference>
<reference evidence="7 8" key="1">
    <citation type="submission" date="2018-10" db="EMBL/GenBank/DDBJ databases">
        <title>Genomic Encyclopedia of Archaeal and Bacterial Type Strains, Phase II (KMG-II): from individual species to whole genera.</title>
        <authorList>
            <person name="Goeker M."/>
        </authorList>
    </citation>
    <scope>NUCLEOTIDE SEQUENCE [LARGE SCALE GENOMIC DNA]</scope>
    <source>
        <strain evidence="7 8">ATCC 29870</strain>
    </source>
</reference>
<comment type="subcellular location">
    <subcellularLocation>
        <location evidence="1">Membrane</location>
        <topology evidence="1">Multi-pass membrane protein</topology>
    </subcellularLocation>
</comment>
<feature type="transmembrane region" description="Helical" evidence="5">
    <location>
        <begin position="142"/>
        <end position="167"/>
    </location>
</feature>
<evidence type="ECO:0000256" key="3">
    <source>
        <dbReference type="ARBA" id="ARBA00022989"/>
    </source>
</evidence>
<keyword evidence="3 5" id="KW-1133">Transmembrane helix</keyword>
<evidence type="ECO:0000256" key="1">
    <source>
        <dbReference type="ARBA" id="ARBA00004141"/>
    </source>
</evidence>
<evidence type="ECO:0000259" key="6">
    <source>
        <dbReference type="Pfam" id="PF06271"/>
    </source>
</evidence>